<dbReference type="OrthoDB" id="9797743at2"/>
<dbReference type="InterPro" id="IPR023198">
    <property type="entry name" value="PGP-like_dom2"/>
</dbReference>
<dbReference type="PANTHER" id="PTHR43481:SF4">
    <property type="entry name" value="GLYCEROL-1-PHOSPHATE PHOSPHOHYDROLASE 1-RELATED"/>
    <property type="match status" value="1"/>
</dbReference>
<organism evidence="2 3">
    <name type="scientific">Gemmata obscuriglobus</name>
    <dbReference type="NCBI Taxonomy" id="114"/>
    <lineage>
        <taxon>Bacteria</taxon>
        <taxon>Pseudomonadati</taxon>
        <taxon>Planctomycetota</taxon>
        <taxon>Planctomycetia</taxon>
        <taxon>Gemmatales</taxon>
        <taxon>Gemmataceae</taxon>
        <taxon>Gemmata</taxon>
    </lineage>
</organism>
<keyword evidence="3" id="KW-1185">Reference proteome</keyword>
<dbReference type="PANTHER" id="PTHR43481">
    <property type="entry name" value="FRUCTOSE-1-PHOSPHATE PHOSPHATASE"/>
    <property type="match status" value="1"/>
</dbReference>
<dbReference type="AlphaFoldDB" id="A0A2Z3H253"/>
<dbReference type="SFLD" id="SFLDS00003">
    <property type="entry name" value="Haloacid_Dehalogenase"/>
    <property type="match status" value="1"/>
</dbReference>
<dbReference type="SFLD" id="SFLDG01135">
    <property type="entry name" value="C1.5.6:_HAD__Beta-PGM__Phospha"/>
    <property type="match status" value="1"/>
</dbReference>
<evidence type="ECO:0000313" key="2">
    <source>
        <dbReference type="EMBL" id="AWM37646.1"/>
    </source>
</evidence>
<name>A0A2Z3H253_9BACT</name>
<dbReference type="Proteomes" id="UP000245802">
    <property type="component" value="Chromosome"/>
</dbReference>
<dbReference type="InterPro" id="IPR036412">
    <property type="entry name" value="HAD-like_sf"/>
</dbReference>
<dbReference type="InterPro" id="IPR006439">
    <property type="entry name" value="HAD-SF_hydro_IA"/>
</dbReference>
<dbReference type="InterPro" id="IPR051806">
    <property type="entry name" value="HAD-like_SPP"/>
</dbReference>
<dbReference type="Gene3D" id="1.10.150.240">
    <property type="entry name" value="Putative phosphatase, domain 2"/>
    <property type="match status" value="1"/>
</dbReference>
<dbReference type="SUPFAM" id="SSF56784">
    <property type="entry name" value="HAD-like"/>
    <property type="match status" value="1"/>
</dbReference>
<sequence length="221" mass="23685">MTIPAIIWDVDGTLVDTAEHHFQAWARFAAEIGRPFTRADFAATFGMRNLEILRKLFEPDADDALCAKWGEQKENHYRASVRKEGTQLLPGVARLLKEFADRGWPQAVGSSAPQGNIDLLLSVTNTRGYFGAVVTGDDVKRGKPDPEVFLTAAAQLGADPRRCVVFEDAAAGVEAAQAGGMKCVAVTFVGHHPADKLRAAGADIVVGSLDEITAEQVAALV</sequence>
<comment type="similarity">
    <text evidence="1">Belongs to the HAD-like hydrolase superfamily. CbbY/CbbZ/Gph/YieH family.</text>
</comment>
<dbReference type="RefSeq" id="WP_029600694.1">
    <property type="nucleotide sequence ID" value="NZ_CP025958.1"/>
</dbReference>
<dbReference type="KEGG" id="gog:C1280_12030"/>
<dbReference type="EMBL" id="CP025958">
    <property type="protein sequence ID" value="AWM37646.1"/>
    <property type="molecule type" value="Genomic_DNA"/>
</dbReference>
<dbReference type="NCBIfam" id="TIGR01509">
    <property type="entry name" value="HAD-SF-IA-v3"/>
    <property type="match status" value="1"/>
</dbReference>
<proteinExistence type="inferred from homology"/>
<accession>A0A2Z3H253</accession>
<dbReference type="CDD" id="cd07505">
    <property type="entry name" value="HAD_BPGM-like"/>
    <property type="match status" value="1"/>
</dbReference>
<dbReference type="GO" id="GO:0050308">
    <property type="term" value="F:sugar-phosphatase activity"/>
    <property type="evidence" value="ECO:0007669"/>
    <property type="project" value="TreeGrafter"/>
</dbReference>
<evidence type="ECO:0000256" key="1">
    <source>
        <dbReference type="ARBA" id="ARBA00006171"/>
    </source>
</evidence>
<evidence type="ECO:0000313" key="3">
    <source>
        <dbReference type="Proteomes" id="UP000245802"/>
    </source>
</evidence>
<dbReference type="InterPro" id="IPR023214">
    <property type="entry name" value="HAD_sf"/>
</dbReference>
<reference evidence="2 3" key="1">
    <citation type="submission" date="2018-01" db="EMBL/GenBank/DDBJ databases">
        <title>G. obscuriglobus.</title>
        <authorList>
            <person name="Franke J."/>
            <person name="Blomberg W."/>
            <person name="Selmecki A."/>
        </authorList>
    </citation>
    <scope>NUCLEOTIDE SEQUENCE [LARGE SCALE GENOMIC DNA]</scope>
    <source>
        <strain evidence="2 3">DSM 5831</strain>
    </source>
</reference>
<dbReference type="NCBIfam" id="TIGR02009">
    <property type="entry name" value="PGMB-YQAB-SF"/>
    <property type="match status" value="1"/>
</dbReference>
<gene>
    <name evidence="2" type="ORF">C1280_12030</name>
</gene>
<dbReference type="Gene3D" id="3.40.50.1000">
    <property type="entry name" value="HAD superfamily/HAD-like"/>
    <property type="match status" value="1"/>
</dbReference>
<protein>
    <submittedName>
        <fullName evidence="2">HAD family phosphatase</fullName>
    </submittedName>
</protein>
<dbReference type="Pfam" id="PF00702">
    <property type="entry name" value="Hydrolase"/>
    <property type="match status" value="1"/>
</dbReference>
<dbReference type="SFLD" id="SFLDG01129">
    <property type="entry name" value="C1.5:_HAD__Beta-PGM__Phosphata"/>
    <property type="match status" value="1"/>
</dbReference>
<dbReference type="InterPro" id="IPR010976">
    <property type="entry name" value="B-phosphoglucomutase_hydrolase"/>
</dbReference>